<feature type="transmembrane region" description="Helical" evidence="1">
    <location>
        <begin position="57"/>
        <end position="84"/>
    </location>
</feature>
<dbReference type="AlphaFoldDB" id="A0A941I9U9"/>
<evidence type="ECO:0000313" key="3">
    <source>
        <dbReference type="Proteomes" id="UP000675284"/>
    </source>
</evidence>
<gene>
    <name evidence="2" type="ORF">KCX74_14000</name>
</gene>
<evidence type="ECO:0000313" key="2">
    <source>
        <dbReference type="EMBL" id="MBR7797149.1"/>
    </source>
</evidence>
<keyword evidence="1" id="KW-0812">Transmembrane</keyword>
<keyword evidence="1" id="KW-1133">Transmembrane helix</keyword>
<evidence type="ECO:0000256" key="1">
    <source>
        <dbReference type="SAM" id="Phobius"/>
    </source>
</evidence>
<comment type="caution">
    <text evidence="2">The sequence shown here is derived from an EMBL/GenBank/DDBJ whole genome shotgun (WGS) entry which is preliminary data.</text>
</comment>
<name>A0A941I9U9_9BACI</name>
<dbReference type="Proteomes" id="UP000675284">
    <property type="component" value="Unassembled WGS sequence"/>
</dbReference>
<reference evidence="2" key="1">
    <citation type="submission" date="2021-04" db="EMBL/GenBank/DDBJ databases">
        <title>Isolation and polyphasic classification of algal microorganism.</title>
        <authorList>
            <person name="Wang S."/>
        </authorList>
    </citation>
    <scope>NUCLEOTIDE SEQUENCE</scope>
    <source>
        <strain evidence="2">720a</strain>
    </source>
</reference>
<dbReference type="EMBL" id="JAGSOT010000044">
    <property type="protein sequence ID" value="MBR7797149.1"/>
    <property type="molecule type" value="Genomic_DNA"/>
</dbReference>
<feature type="transmembrane region" description="Helical" evidence="1">
    <location>
        <begin position="7"/>
        <end position="30"/>
    </location>
</feature>
<dbReference type="Pfam" id="PF14154">
    <property type="entry name" value="DUF4306"/>
    <property type="match status" value="1"/>
</dbReference>
<dbReference type="RefSeq" id="WP_026682972.1">
    <property type="nucleotide sequence ID" value="NZ_BAAACY010000029.1"/>
</dbReference>
<proteinExistence type="predicted"/>
<dbReference type="InterPro" id="IPR025440">
    <property type="entry name" value="DUF4306"/>
</dbReference>
<sequence length="98" mass="11708">MKKIIVFIVLLIVSIYTLFLTSWTGSYLMLEPNWQDKTIFTPEDISDPRDIYFIDQWLYAFTIQPITSTIFIIASIVVVSMIIFHFRKRRKKKKQDEV</sequence>
<organism evidence="2 3">
    <name type="scientific">Virgibacillus salarius</name>
    <dbReference type="NCBI Taxonomy" id="447199"/>
    <lineage>
        <taxon>Bacteria</taxon>
        <taxon>Bacillati</taxon>
        <taxon>Bacillota</taxon>
        <taxon>Bacilli</taxon>
        <taxon>Bacillales</taxon>
        <taxon>Bacillaceae</taxon>
        <taxon>Virgibacillus</taxon>
    </lineage>
</organism>
<keyword evidence="3" id="KW-1185">Reference proteome</keyword>
<protein>
    <submittedName>
        <fullName evidence="2">DUF4306 domain-containing protein</fullName>
    </submittedName>
</protein>
<keyword evidence="1" id="KW-0472">Membrane</keyword>
<accession>A0A941I9U9</accession>